<name>A0A7H8R309_TALRU</name>
<accession>A0A7H8R309</accession>
<dbReference type="EMBL" id="CP055901">
    <property type="protein sequence ID" value="QKX60774.1"/>
    <property type="molecule type" value="Genomic_DNA"/>
</dbReference>
<reference evidence="2" key="1">
    <citation type="submission" date="2020-06" db="EMBL/GenBank/DDBJ databases">
        <title>A chromosome-scale genome assembly of Talaromyces rugulosus W13939.</title>
        <authorList>
            <person name="Wang B."/>
            <person name="Guo L."/>
            <person name="Ye K."/>
            <person name="Wang L."/>
        </authorList>
    </citation>
    <scope>NUCLEOTIDE SEQUENCE [LARGE SCALE GENOMIC DNA]</scope>
    <source>
        <strain evidence="2">W13939</strain>
    </source>
</reference>
<organism evidence="1 2">
    <name type="scientific">Talaromyces rugulosus</name>
    <name type="common">Penicillium rugulosum</name>
    <dbReference type="NCBI Taxonomy" id="121627"/>
    <lineage>
        <taxon>Eukaryota</taxon>
        <taxon>Fungi</taxon>
        <taxon>Dikarya</taxon>
        <taxon>Ascomycota</taxon>
        <taxon>Pezizomycotina</taxon>
        <taxon>Eurotiomycetes</taxon>
        <taxon>Eurotiomycetidae</taxon>
        <taxon>Eurotiales</taxon>
        <taxon>Trichocomaceae</taxon>
        <taxon>Talaromyces</taxon>
        <taxon>Talaromyces sect. Islandici</taxon>
    </lineage>
</organism>
<protein>
    <submittedName>
        <fullName evidence="1">Uncharacterized protein</fullName>
    </submittedName>
</protein>
<sequence length="12" mass="1334">MAMQNDSPTIII</sequence>
<evidence type="ECO:0000313" key="2">
    <source>
        <dbReference type="Proteomes" id="UP000509510"/>
    </source>
</evidence>
<evidence type="ECO:0000313" key="1">
    <source>
        <dbReference type="EMBL" id="QKX60774.1"/>
    </source>
</evidence>
<proteinExistence type="predicted"/>
<dbReference type="Proteomes" id="UP000509510">
    <property type="component" value="Chromosome IV"/>
</dbReference>
<keyword evidence="2" id="KW-1185">Reference proteome</keyword>
<gene>
    <name evidence="1" type="ORF">TRUGW13939_07920</name>
</gene>